<sequence>MDADSESTASATNPDRQYNPNSGRGRRRTSAEPASKRAGQLRDAQRALRERKLAYISGLENEVASLKNEVKDVQSLRERIRQLEFEALLSSSTSASTSQSPAPAPAIAPSPCLNCSAESFKSSMYFVQIQTLQAQMVQLKAELDLWKSEAIRYRAPLALITASPHFRHVHGPIEVETTRILMKSIPSLKNSKNVDVVLQHISDRVREREMLKPKEWLARCMRAFTDMFDECTVMDRLKVIEAMAVFYERNKNHFGFLYDLWDRFVAIEPTNLKPINLDLSKPNHQRMQQLNSPSSILPPEVPKL</sequence>
<dbReference type="InterPro" id="IPR046347">
    <property type="entry name" value="bZIP_sf"/>
</dbReference>
<evidence type="ECO:0000256" key="4">
    <source>
        <dbReference type="SAM" id="MobiDB-lite"/>
    </source>
</evidence>
<dbReference type="PANTHER" id="PTHR40621:SF6">
    <property type="entry name" value="AP-1-LIKE TRANSCRIPTION FACTOR YAP1-RELATED"/>
    <property type="match status" value="1"/>
</dbReference>
<evidence type="ECO:0000256" key="1">
    <source>
        <dbReference type="ARBA" id="ARBA00004123"/>
    </source>
</evidence>
<dbReference type="InterPro" id="IPR050936">
    <property type="entry name" value="AP-1-like"/>
</dbReference>
<proteinExistence type="predicted"/>
<feature type="region of interest" description="Disordered" evidence="4">
    <location>
        <begin position="1"/>
        <end position="44"/>
    </location>
</feature>
<dbReference type="SUPFAM" id="SSF57959">
    <property type="entry name" value="Leucine zipper domain"/>
    <property type="match status" value="1"/>
</dbReference>
<evidence type="ECO:0000256" key="2">
    <source>
        <dbReference type="ARBA" id="ARBA00023242"/>
    </source>
</evidence>
<keyword evidence="3" id="KW-0175">Coiled coil</keyword>
<accession>A0A1Y2D2N6</accession>
<evidence type="ECO:0000256" key="3">
    <source>
        <dbReference type="SAM" id="Coils"/>
    </source>
</evidence>
<dbReference type="EMBL" id="MCGO01000001">
    <property type="protein sequence ID" value="ORY53563.1"/>
    <property type="molecule type" value="Genomic_DNA"/>
</dbReference>
<keyword evidence="6" id="KW-1185">Reference proteome</keyword>
<dbReference type="PANTHER" id="PTHR40621">
    <property type="entry name" value="TRANSCRIPTION FACTOR KAPC-RELATED"/>
    <property type="match status" value="1"/>
</dbReference>
<comment type="subcellular location">
    <subcellularLocation>
        <location evidence="1">Nucleus</location>
    </subcellularLocation>
</comment>
<organism evidence="5 6">
    <name type="scientific">Rhizoclosmatium globosum</name>
    <dbReference type="NCBI Taxonomy" id="329046"/>
    <lineage>
        <taxon>Eukaryota</taxon>
        <taxon>Fungi</taxon>
        <taxon>Fungi incertae sedis</taxon>
        <taxon>Chytridiomycota</taxon>
        <taxon>Chytridiomycota incertae sedis</taxon>
        <taxon>Chytridiomycetes</taxon>
        <taxon>Chytridiales</taxon>
        <taxon>Chytriomycetaceae</taxon>
        <taxon>Rhizoclosmatium</taxon>
    </lineage>
</organism>
<reference evidence="5 6" key="1">
    <citation type="submission" date="2016-07" db="EMBL/GenBank/DDBJ databases">
        <title>Pervasive Adenine N6-methylation of Active Genes in Fungi.</title>
        <authorList>
            <consortium name="DOE Joint Genome Institute"/>
            <person name="Mondo S.J."/>
            <person name="Dannebaum R.O."/>
            <person name="Kuo R.C."/>
            <person name="Labutti K."/>
            <person name="Haridas S."/>
            <person name="Kuo A."/>
            <person name="Salamov A."/>
            <person name="Ahrendt S.R."/>
            <person name="Lipzen A."/>
            <person name="Sullivan W."/>
            <person name="Andreopoulos W.B."/>
            <person name="Clum A."/>
            <person name="Lindquist E."/>
            <person name="Daum C."/>
            <person name="Ramamoorthy G.K."/>
            <person name="Gryganskyi A."/>
            <person name="Culley D."/>
            <person name="Magnuson J.K."/>
            <person name="James T.Y."/>
            <person name="O'Malley M.A."/>
            <person name="Stajich J.E."/>
            <person name="Spatafora J.W."/>
            <person name="Visel A."/>
            <person name="Grigoriev I.V."/>
        </authorList>
    </citation>
    <scope>NUCLEOTIDE SEQUENCE [LARGE SCALE GENOMIC DNA]</scope>
    <source>
        <strain evidence="5 6">JEL800</strain>
    </source>
</reference>
<feature type="coiled-coil region" evidence="3">
    <location>
        <begin position="49"/>
        <end position="86"/>
    </location>
</feature>
<protein>
    <recommendedName>
        <fullName evidence="7">BZIP domain-containing protein</fullName>
    </recommendedName>
</protein>
<dbReference type="GO" id="GO:0000976">
    <property type="term" value="F:transcription cis-regulatory region binding"/>
    <property type="evidence" value="ECO:0007669"/>
    <property type="project" value="InterPro"/>
</dbReference>
<dbReference type="AlphaFoldDB" id="A0A1Y2D2N6"/>
<feature type="compositionally biased region" description="Polar residues" evidence="4">
    <location>
        <begin position="285"/>
        <end position="295"/>
    </location>
</feature>
<evidence type="ECO:0000313" key="5">
    <source>
        <dbReference type="EMBL" id="ORY53563.1"/>
    </source>
</evidence>
<name>A0A1Y2D2N6_9FUNG</name>
<dbReference type="CDD" id="cd14688">
    <property type="entry name" value="bZIP_YAP"/>
    <property type="match status" value="1"/>
</dbReference>
<dbReference type="OrthoDB" id="2156895at2759"/>
<evidence type="ECO:0008006" key="7">
    <source>
        <dbReference type="Google" id="ProtNLM"/>
    </source>
</evidence>
<dbReference type="GO" id="GO:0001228">
    <property type="term" value="F:DNA-binding transcription activator activity, RNA polymerase II-specific"/>
    <property type="evidence" value="ECO:0007669"/>
    <property type="project" value="TreeGrafter"/>
</dbReference>
<dbReference type="Proteomes" id="UP000193642">
    <property type="component" value="Unassembled WGS sequence"/>
</dbReference>
<feature type="compositionally biased region" description="Polar residues" evidence="4">
    <location>
        <begin position="1"/>
        <end position="22"/>
    </location>
</feature>
<gene>
    <name evidence="5" type="ORF">BCR33DRAFT_844868</name>
</gene>
<comment type="caution">
    <text evidence="5">The sequence shown here is derived from an EMBL/GenBank/DDBJ whole genome shotgun (WGS) entry which is preliminary data.</text>
</comment>
<dbReference type="GO" id="GO:0090575">
    <property type="term" value="C:RNA polymerase II transcription regulator complex"/>
    <property type="evidence" value="ECO:0007669"/>
    <property type="project" value="TreeGrafter"/>
</dbReference>
<feature type="region of interest" description="Disordered" evidence="4">
    <location>
        <begin position="284"/>
        <end position="304"/>
    </location>
</feature>
<evidence type="ECO:0000313" key="6">
    <source>
        <dbReference type="Proteomes" id="UP000193642"/>
    </source>
</evidence>
<dbReference type="Gene3D" id="1.20.5.170">
    <property type="match status" value="1"/>
</dbReference>
<keyword evidence="2" id="KW-0539">Nucleus</keyword>